<evidence type="ECO:0000313" key="8">
    <source>
        <dbReference type="Proteomes" id="UP001386955"/>
    </source>
</evidence>
<dbReference type="InterPro" id="IPR011989">
    <property type="entry name" value="ARM-like"/>
</dbReference>
<protein>
    <recommendedName>
        <fullName evidence="5 6">U-box domain-containing protein</fullName>
        <ecNumber evidence="5">2.3.2.27</ecNumber>
    </recommendedName>
    <alternativeName>
        <fullName evidence="5">RING-type E3 ubiquitin transferase PUB</fullName>
    </alternativeName>
</protein>
<dbReference type="InterPro" id="IPR013083">
    <property type="entry name" value="Znf_RING/FYVE/PHD"/>
</dbReference>
<dbReference type="PANTHER" id="PTHR22849:SF24">
    <property type="entry name" value="E3 UBIQUITIN-PROTEIN LIGASE PUB24"/>
    <property type="match status" value="1"/>
</dbReference>
<dbReference type="Gene3D" id="1.25.10.10">
    <property type="entry name" value="Leucine-rich Repeat Variant"/>
    <property type="match status" value="1"/>
</dbReference>
<evidence type="ECO:0000256" key="3">
    <source>
        <dbReference type="ARBA" id="ARBA00022679"/>
    </source>
</evidence>
<dbReference type="GO" id="GO:0061630">
    <property type="term" value="F:ubiquitin protein ligase activity"/>
    <property type="evidence" value="ECO:0007669"/>
    <property type="project" value="UniProtKB-UniRule"/>
</dbReference>
<dbReference type="AlphaFoldDB" id="A0AAN9SP09"/>
<keyword evidence="3 5" id="KW-0808">Transferase</keyword>
<dbReference type="Gene3D" id="3.30.40.10">
    <property type="entry name" value="Zinc/RING finger domain, C3HC4 (zinc finger)"/>
    <property type="match status" value="1"/>
</dbReference>
<reference evidence="7 8" key="1">
    <citation type="submission" date="2024-01" db="EMBL/GenBank/DDBJ databases">
        <title>The genomes of 5 underutilized Papilionoideae crops provide insights into root nodulation and disease resistanc.</title>
        <authorList>
            <person name="Jiang F."/>
        </authorList>
    </citation>
    <scope>NUCLEOTIDE SEQUENCE [LARGE SCALE GENOMIC DNA]</scope>
    <source>
        <strain evidence="7">DUOXIRENSHENG_FW03</strain>
        <tissue evidence="7">Leaves</tissue>
    </source>
</reference>
<organism evidence="7 8">
    <name type="scientific">Psophocarpus tetragonolobus</name>
    <name type="common">Winged bean</name>
    <name type="synonym">Dolichos tetragonolobus</name>
    <dbReference type="NCBI Taxonomy" id="3891"/>
    <lineage>
        <taxon>Eukaryota</taxon>
        <taxon>Viridiplantae</taxon>
        <taxon>Streptophyta</taxon>
        <taxon>Embryophyta</taxon>
        <taxon>Tracheophyta</taxon>
        <taxon>Spermatophyta</taxon>
        <taxon>Magnoliopsida</taxon>
        <taxon>eudicotyledons</taxon>
        <taxon>Gunneridae</taxon>
        <taxon>Pentapetalae</taxon>
        <taxon>rosids</taxon>
        <taxon>fabids</taxon>
        <taxon>Fabales</taxon>
        <taxon>Fabaceae</taxon>
        <taxon>Papilionoideae</taxon>
        <taxon>50 kb inversion clade</taxon>
        <taxon>NPAAA clade</taxon>
        <taxon>indigoferoid/millettioid clade</taxon>
        <taxon>Phaseoleae</taxon>
        <taxon>Psophocarpus</taxon>
    </lineage>
</organism>
<dbReference type="PANTHER" id="PTHR22849">
    <property type="entry name" value="WDSAM1 PROTEIN"/>
    <property type="match status" value="1"/>
</dbReference>
<name>A0AAN9SP09_PSOTE</name>
<evidence type="ECO:0000256" key="4">
    <source>
        <dbReference type="ARBA" id="ARBA00022786"/>
    </source>
</evidence>
<dbReference type="PROSITE" id="PS51698">
    <property type="entry name" value="U_BOX"/>
    <property type="match status" value="1"/>
</dbReference>
<accession>A0AAN9SP09</accession>
<comment type="catalytic activity">
    <reaction evidence="1 5">
        <text>S-ubiquitinyl-[E2 ubiquitin-conjugating enzyme]-L-cysteine + [acceptor protein]-L-lysine = [E2 ubiquitin-conjugating enzyme]-L-cysteine + N(6)-ubiquitinyl-[acceptor protein]-L-lysine.</text>
        <dbReference type="EC" id="2.3.2.27"/>
    </reaction>
</comment>
<comment type="pathway">
    <text evidence="2 5">Protein modification; protein ubiquitination.</text>
</comment>
<comment type="function">
    <text evidence="5">Functions as an E3 ubiquitin ligase.</text>
</comment>
<dbReference type="Proteomes" id="UP001386955">
    <property type="component" value="Unassembled WGS sequence"/>
</dbReference>
<dbReference type="InterPro" id="IPR016024">
    <property type="entry name" value="ARM-type_fold"/>
</dbReference>
<dbReference type="Pfam" id="PF04564">
    <property type="entry name" value="U-box"/>
    <property type="match status" value="1"/>
</dbReference>
<evidence type="ECO:0000256" key="1">
    <source>
        <dbReference type="ARBA" id="ARBA00000900"/>
    </source>
</evidence>
<dbReference type="EMBL" id="JAYMYS010000004">
    <property type="protein sequence ID" value="KAK7396767.1"/>
    <property type="molecule type" value="Genomic_DNA"/>
</dbReference>
<sequence length="293" mass="33343">MKDPITTVTGITYDPDNIEHWLLSLLTNKNTTCPVTRQPLPKDSHLTSNHTLLRLIQTWCTQNGLHRIPTPKPPLNKFQVLKLLKDLKDPNLQLKTIKDLKLLASQNETNSNKCLFLQAGVPKAMILFMLTCFRKGQFDESLEEALNLLQLFYMPEEEIKQLLAENDQIMDSLTWVLGYEAENPLNSIALKSHAVMLLRTIMQKATSSVMKRLKPEMFERIVFMLRCGTNKEGIDAAFHVMLSACQWGRNRIMMVESGAVFELIEIELGAPKGIAELTMEILFHLCSYAEGRA</sequence>
<dbReference type="Pfam" id="PF25598">
    <property type="entry name" value="ARM_PUB"/>
    <property type="match status" value="1"/>
</dbReference>
<dbReference type="SUPFAM" id="SSF57850">
    <property type="entry name" value="RING/U-box"/>
    <property type="match status" value="1"/>
</dbReference>
<proteinExistence type="predicted"/>
<dbReference type="InterPro" id="IPR058678">
    <property type="entry name" value="ARM_PUB"/>
</dbReference>
<dbReference type="SUPFAM" id="SSF48371">
    <property type="entry name" value="ARM repeat"/>
    <property type="match status" value="1"/>
</dbReference>
<dbReference type="InterPro" id="IPR045185">
    <property type="entry name" value="PUB22/23/24-like"/>
</dbReference>
<evidence type="ECO:0000259" key="6">
    <source>
        <dbReference type="PROSITE" id="PS51698"/>
    </source>
</evidence>
<dbReference type="SMART" id="SM00504">
    <property type="entry name" value="Ubox"/>
    <property type="match status" value="1"/>
</dbReference>
<evidence type="ECO:0000256" key="2">
    <source>
        <dbReference type="ARBA" id="ARBA00004906"/>
    </source>
</evidence>
<keyword evidence="4 5" id="KW-0833">Ubl conjugation pathway</keyword>
<dbReference type="EC" id="2.3.2.27" evidence="5"/>
<evidence type="ECO:0000256" key="5">
    <source>
        <dbReference type="RuleBase" id="RU369093"/>
    </source>
</evidence>
<feature type="domain" description="U-box" evidence="6">
    <location>
        <begin position="1"/>
        <end position="66"/>
    </location>
</feature>
<comment type="caution">
    <text evidence="7">The sequence shown here is derived from an EMBL/GenBank/DDBJ whole genome shotgun (WGS) entry which is preliminary data.</text>
</comment>
<keyword evidence="8" id="KW-1185">Reference proteome</keyword>
<dbReference type="GO" id="GO:0016567">
    <property type="term" value="P:protein ubiquitination"/>
    <property type="evidence" value="ECO:0007669"/>
    <property type="project" value="UniProtKB-UniRule"/>
</dbReference>
<evidence type="ECO:0000313" key="7">
    <source>
        <dbReference type="EMBL" id="KAK7396767.1"/>
    </source>
</evidence>
<gene>
    <name evidence="7" type="ORF">VNO78_17925</name>
</gene>
<dbReference type="InterPro" id="IPR003613">
    <property type="entry name" value="Ubox_domain"/>
</dbReference>